<organism evidence="1 2">
    <name type="scientific">Pseudoalteromonas agarivorans DSM 14585</name>
    <dbReference type="NCBI Taxonomy" id="1312369"/>
    <lineage>
        <taxon>Bacteria</taxon>
        <taxon>Pseudomonadati</taxon>
        <taxon>Pseudomonadota</taxon>
        <taxon>Gammaproteobacteria</taxon>
        <taxon>Alteromonadales</taxon>
        <taxon>Pseudoalteromonadaceae</taxon>
        <taxon>Pseudoalteromonas</taxon>
    </lineage>
</organism>
<reference evidence="1" key="1">
    <citation type="submission" date="2015-03" db="EMBL/GenBank/DDBJ databases">
        <authorList>
            <person name="Xie B.-B."/>
            <person name="Rong J.-C."/>
            <person name="Qin Q.-L."/>
            <person name="Zhang Y.-Z."/>
        </authorList>
    </citation>
    <scope>NUCLEOTIDE SEQUENCE</scope>
    <source>
        <strain evidence="1">DSM 14585</strain>
    </source>
</reference>
<evidence type="ECO:0000313" key="2">
    <source>
        <dbReference type="Proteomes" id="UP000217277"/>
    </source>
</evidence>
<dbReference type="EMBL" id="CP011011">
    <property type="protein sequence ID" value="ATC82312.1"/>
    <property type="molecule type" value="Genomic_DNA"/>
</dbReference>
<gene>
    <name evidence="1" type="ORF">PAGA_a1968</name>
</gene>
<sequence>MKLAPKMNKYSLEVNGVFYLLRDMFFLIKNYVNSAENSASKWVLN</sequence>
<proteinExistence type="predicted"/>
<name>A0ACA8DWR4_9GAMM</name>
<keyword evidence="2" id="KW-1185">Reference proteome</keyword>
<accession>A0ACA8DWR4</accession>
<protein>
    <submittedName>
        <fullName evidence="1">Uncharacterized protein</fullName>
    </submittedName>
</protein>
<dbReference type="Proteomes" id="UP000217277">
    <property type="component" value="Chromosome I"/>
</dbReference>
<evidence type="ECO:0000313" key="1">
    <source>
        <dbReference type="EMBL" id="ATC82312.1"/>
    </source>
</evidence>